<accession>A0A443RZ40</accession>
<gene>
    <name evidence="1" type="ORF">B4U80_14259</name>
</gene>
<proteinExistence type="predicted"/>
<dbReference type="AlphaFoldDB" id="A0A443RZ40"/>
<protein>
    <recommendedName>
        <fullName evidence="3">Endonuclease/exonuclease/phosphatase domain-containing protein</fullName>
    </recommendedName>
</protein>
<evidence type="ECO:0008006" key="3">
    <source>
        <dbReference type="Google" id="ProtNLM"/>
    </source>
</evidence>
<reference evidence="1 2" key="1">
    <citation type="journal article" date="2018" name="Gigascience">
        <title>Genomes of trombidid mites reveal novel predicted allergens and laterally-transferred genes associated with secondary metabolism.</title>
        <authorList>
            <person name="Dong X."/>
            <person name="Chaisiri K."/>
            <person name="Xia D."/>
            <person name="Armstrong S.D."/>
            <person name="Fang Y."/>
            <person name="Donnelly M.J."/>
            <person name="Kadowaki T."/>
            <person name="McGarry J.W."/>
            <person name="Darby A.C."/>
            <person name="Makepeace B.L."/>
        </authorList>
    </citation>
    <scope>NUCLEOTIDE SEQUENCE [LARGE SCALE GENOMIC DNA]</scope>
    <source>
        <strain evidence="1">UoL-UT</strain>
    </source>
</reference>
<evidence type="ECO:0000313" key="1">
    <source>
        <dbReference type="EMBL" id="RWS20536.1"/>
    </source>
</evidence>
<dbReference type="EMBL" id="NCKV01016991">
    <property type="protein sequence ID" value="RWS20536.1"/>
    <property type="molecule type" value="Genomic_DNA"/>
</dbReference>
<name>A0A443RZ40_9ACAR</name>
<dbReference type="VEuPathDB" id="VectorBase:LDEU011504"/>
<dbReference type="InterPro" id="IPR036691">
    <property type="entry name" value="Endo/exonu/phosph_ase_sf"/>
</dbReference>
<keyword evidence="2" id="KW-1185">Reference proteome</keyword>
<sequence>MIFESFGYELDLNETNETVTEEINRRDIEENRISVHAISQSSNKAHSSNSAVQNGNQATVVSSIPIDNMDNDKSKLDQIINDMASIKLKITEIEKKVNRTKPKFTFTNNRANQMNRPTNNRQNYFLRNNQHHNNQNTYNRNSRYSNSDYLHQPNFPYMQHPFFMPQFIPLTHNHQIPFQPTINNQLRINSQSTPMYQNIPQNNLEIPRKQNNVKCFYANVHSIKNKAELLQSRVLEESFDIDRTDNYGGVLIAVKNHLTAAQLNLNSAIEHVVLKTKINNTQLILVCIYLPPPITNNTINDLKMFLHEIYNVKFQNEELIICGDFNA</sequence>
<dbReference type="Proteomes" id="UP000288716">
    <property type="component" value="Unassembled WGS sequence"/>
</dbReference>
<dbReference type="STRING" id="299467.A0A443RZ40"/>
<dbReference type="OrthoDB" id="10027367at2759"/>
<organism evidence="1 2">
    <name type="scientific">Leptotrombidium deliense</name>
    <dbReference type="NCBI Taxonomy" id="299467"/>
    <lineage>
        <taxon>Eukaryota</taxon>
        <taxon>Metazoa</taxon>
        <taxon>Ecdysozoa</taxon>
        <taxon>Arthropoda</taxon>
        <taxon>Chelicerata</taxon>
        <taxon>Arachnida</taxon>
        <taxon>Acari</taxon>
        <taxon>Acariformes</taxon>
        <taxon>Trombidiformes</taxon>
        <taxon>Prostigmata</taxon>
        <taxon>Anystina</taxon>
        <taxon>Parasitengona</taxon>
        <taxon>Trombiculoidea</taxon>
        <taxon>Trombiculidae</taxon>
        <taxon>Leptotrombidium</taxon>
    </lineage>
</organism>
<dbReference type="Gene3D" id="3.60.10.10">
    <property type="entry name" value="Endonuclease/exonuclease/phosphatase"/>
    <property type="match status" value="1"/>
</dbReference>
<comment type="caution">
    <text evidence="1">The sequence shown here is derived from an EMBL/GenBank/DDBJ whole genome shotgun (WGS) entry which is preliminary data.</text>
</comment>
<dbReference type="SUPFAM" id="SSF56219">
    <property type="entry name" value="DNase I-like"/>
    <property type="match status" value="1"/>
</dbReference>
<evidence type="ECO:0000313" key="2">
    <source>
        <dbReference type="Proteomes" id="UP000288716"/>
    </source>
</evidence>